<sequence length="697" mass="78840">MKKFILAPIVVALLAACNDEPAPEQSATPTPAAEVATQETVEQQDFQYIVDRFADIQVLAYQVPGFDELSLQQKELLYYLYQAAYSGRDIMWDQNYKHNLRIRRTLEAVVRHYEGDRDSEAFEQFMVYARRVWFANGIHHHYSTLKFQPGFSEQDFAGFVNAVAEVAELPLREGQDAAGLIAELTPILFDPEVAPKKVNTAADVDKVAASAVNFYEGVTEQEVRDFYAARKDADDATPISHGLNSKLVKNADGELEERVWKVGGMYGQALEQVVYWLEKAISVAENDAQRKALELLVKYYRSGDLKDFDDYSIAWVEDTQSRIDVINGFIEVYNDPIAYRGSWESVVSFRDEEVTRRIAAIGAEAQWFEDNSPIMDAHKRESVKGILGKAITVVAESGDASPSTPIGINLPNANWIRANHGSKSVSLTNIVGAYNAVPGKALREFAWDQEEIERGEKYKEVAAALHTDMHEVIGHASGRINPGVGTPNETLKQYASTSEEGRADLVALYFVMDPKLVELGVMPNLEVAKAEYDGYIRNGIMTQLHRIQPGELIEEAHMRNRALVARWAYDQGRADQVIERKVRDGKTYFVINDYQALRELFGQQLRELQRIKSEGDFDAIQQLVENYGTRVDPELHREVLERFAKLDVAPYKGFVNPYLVPVTEEGEIVEIKVEYPQSFVEQMLYYGEHYSFLPDEN</sequence>
<dbReference type="GO" id="GO:0016787">
    <property type="term" value="F:hydrolase activity"/>
    <property type="evidence" value="ECO:0007669"/>
    <property type="project" value="UniProtKB-KW"/>
</dbReference>
<gene>
    <name evidence="3" type="ORF">G3T16_17570</name>
</gene>
<keyword evidence="2" id="KW-0378">Hydrolase</keyword>
<protein>
    <submittedName>
        <fullName evidence="3">Dihydrofolate reductase</fullName>
    </submittedName>
</protein>
<keyword evidence="1" id="KW-0479">Metal-binding</keyword>
<dbReference type="PROSITE" id="PS51257">
    <property type="entry name" value="PROKAR_LIPOPROTEIN"/>
    <property type="match status" value="1"/>
</dbReference>
<organism evidence="3 4">
    <name type="scientific">Kineobactrum salinum</name>
    <dbReference type="NCBI Taxonomy" id="2708301"/>
    <lineage>
        <taxon>Bacteria</taxon>
        <taxon>Pseudomonadati</taxon>
        <taxon>Pseudomonadota</taxon>
        <taxon>Gammaproteobacteria</taxon>
        <taxon>Cellvibrionales</taxon>
        <taxon>Halieaceae</taxon>
        <taxon>Kineobactrum</taxon>
    </lineage>
</organism>
<accession>A0A6C0U6F6</accession>
<dbReference type="PANTHER" id="PTHR23422">
    <property type="entry name" value="DIPEPTIDYL PEPTIDASE III-RELATED"/>
    <property type="match status" value="1"/>
</dbReference>
<dbReference type="EMBL" id="CP048711">
    <property type="protein sequence ID" value="QIB66929.1"/>
    <property type="molecule type" value="Genomic_DNA"/>
</dbReference>
<evidence type="ECO:0000256" key="1">
    <source>
        <dbReference type="ARBA" id="ARBA00022723"/>
    </source>
</evidence>
<dbReference type="Proteomes" id="UP000477680">
    <property type="component" value="Chromosome"/>
</dbReference>
<dbReference type="InterPro" id="IPR039461">
    <property type="entry name" value="Peptidase_M49"/>
</dbReference>
<dbReference type="AlphaFoldDB" id="A0A6C0U6F6"/>
<name>A0A6C0U6F6_9GAMM</name>
<dbReference type="RefSeq" id="WP_163496359.1">
    <property type="nucleotide sequence ID" value="NZ_CP048711.1"/>
</dbReference>
<evidence type="ECO:0000313" key="3">
    <source>
        <dbReference type="EMBL" id="QIB66929.1"/>
    </source>
</evidence>
<dbReference type="PANTHER" id="PTHR23422:SF11">
    <property type="entry name" value="DIPEPTIDYL PEPTIDASE 3"/>
    <property type="match status" value="1"/>
</dbReference>
<dbReference type="GO" id="GO:0046872">
    <property type="term" value="F:metal ion binding"/>
    <property type="evidence" value="ECO:0007669"/>
    <property type="project" value="UniProtKB-KW"/>
</dbReference>
<dbReference type="Pfam" id="PF03571">
    <property type="entry name" value="Peptidase_M49"/>
    <property type="match status" value="2"/>
</dbReference>
<evidence type="ECO:0000313" key="4">
    <source>
        <dbReference type="Proteomes" id="UP000477680"/>
    </source>
</evidence>
<reference evidence="3 4" key="1">
    <citation type="submission" date="2020-02" db="EMBL/GenBank/DDBJ databases">
        <title>Genome sequencing for Kineobactrum sp. M2.</title>
        <authorList>
            <person name="Park S.-J."/>
        </authorList>
    </citation>
    <scope>NUCLEOTIDE SEQUENCE [LARGE SCALE GENOMIC DNA]</scope>
    <source>
        <strain evidence="3 4">M2</strain>
    </source>
</reference>
<proteinExistence type="predicted"/>
<evidence type="ECO:0000256" key="2">
    <source>
        <dbReference type="ARBA" id="ARBA00022801"/>
    </source>
</evidence>
<keyword evidence="4" id="KW-1185">Reference proteome</keyword>
<dbReference type="Gene3D" id="3.30.540.30">
    <property type="match status" value="1"/>
</dbReference>
<dbReference type="KEGG" id="kim:G3T16_17570"/>